<name>A0A8H3E1K4_9AGAM</name>
<dbReference type="Proteomes" id="UP000663827">
    <property type="component" value="Unassembled WGS sequence"/>
</dbReference>
<accession>A0A8H3E1K4</accession>
<sequence>MPGWSNLVQIFDRNGKARARVIEGQKAMEVLSEVDNLLDESLKLLTGVRPVLTNEQHESFSDKHTELYLGVVAVRSDVRDREGRDEFFSSPEEKAEFYKEVQTLLTLSRSYHRDVISASQHARRNRDLLKLKNVGAPGAPTQQITLTGSATDATSSTAVSSVVHSTTSTELTFPSDVMSIDSNAAEPYLATVAHIPRSVLASEAELISELPSEDHYYRILICGNKYKRAVVLDPNPQYIKQDDPEDEVERLQDDFLKMGDMLMKSNPQSLENKKLIDSYEGPSFITSIFSQLSLGASNLISGGMV</sequence>
<dbReference type="EMBL" id="CAJNJQ010000974">
    <property type="protein sequence ID" value="CAE7112416.1"/>
    <property type="molecule type" value="Genomic_DNA"/>
</dbReference>
<evidence type="ECO:0000313" key="1">
    <source>
        <dbReference type="EMBL" id="CAE7112416.1"/>
    </source>
</evidence>
<evidence type="ECO:0000313" key="2">
    <source>
        <dbReference type="Proteomes" id="UP000663827"/>
    </source>
</evidence>
<protein>
    <submittedName>
        <fullName evidence="1">Uncharacterized protein</fullName>
    </submittedName>
</protein>
<proteinExistence type="predicted"/>
<comment type="caution">
    <text evidence="1">The sequence shown here is derived from an EMBL/GenBank/DDBJ whole genome shotgun (WGS) entry which is preliminary data.</text>
</comment>
<reference evidence="1" key="1">
    <citation type="submission" date="2021-01" db="EMBL/GenBank/DDBJ databases">
        <authorList>
            <person name="Kaushik A."/>
        </authorList>
    </citation>
    <scope>NUCLEOTIDE SEQUENCE</scope>
    <source>
        <strain evidence="1">AG5</strain>
    </source>
</reference>
<dbReference type="AlphaFoldDB" id="A0A8H3E1K4"/>
<organism evidence="1 2">
    <name type="scientific">Rhizoctonia solani</name>
    <dbReference type="NCBI Taxonomy" id="456999"/>
    <lineage>
        <taxon>Eukaryota</taxon>
        <taxon>Fungi</taxon>
        <taxon>Dikarya</taxon>
        <taxon>Basidiomycota</taxon>
        <taxon>Agaricomycotina</taxon>
        <taxon>Agaricomycetes</taxon>
        <taxon>Cantharellales</taxon>
        <taxon>Ceratobasidiaceae</taxon>
        <taxon>Rhizoctonia</taxon>
    </lineage>
</organism>
<gene>
    <name evidence="1" type="ORF">RDB_LOCUS49457</name>
</gene>